<name>A0A940MQ10_9RHOB</name>
<evidence type="ECO:0000256" key="1">
    <source>
        <dbReference type="SAM" id="Coils"/>
    </source>
</evidence>
<evidence type="ECO:0000313" key="4">
    <source>
        <dbReference type="Proteomes" id="UP000675940"/>
    </source>
</evidence>
<dbReference type="Proteomes" id="UP000675940">
    <property type="component" value="Unassembled WGS sequence"/>
</dbReference>
<feature type="domain" description="Multidrug resistance protein MdtA-like barrel-sandwich hybrid" evidence="2">
    <location>
        <begin position="76"/>
        <end position="261"/>
    </location>
</feature>
<dbReference type="PANTHER" id="PTHR30469:SF38">
    <property type="entry name" value="HLYD FAMILY SECRETION PROTEIN"/>
    <property type="match status" value="1"/>
</dbReference>
<dbReference type="Gene3D" id="2.40.30.170">
    <property type="match status" value="1"/>
</dbReference>
<dbReference type="Pfam" id="PF25917">
    <property type="entry name" value="BSH_RND"/>
    <property type="match status" value="1"/>
</dbReference>
<dbReference type="RefSeq" id="WP_209360587.1">
    <property type="nucleotide sequence ID" value="NZ_JAGISH010000004.1"/>
</dbReference>
<keyword evidence="1" id="KW-0175">Coiled coil</keyword>
<keyword evidence="4" id="KW-1185">Reference proteome</keyword>
<dbReference type="Gene3D" id="2.40.50.100">
    <property type="match status" value="1"/>
</dbReference>
<dbReference type="GO" id="GO:0015562">
    <property type="term" value="F:efflux transmembrane transporter activity"/>
    <property type="evidence" value="ECO:0007669"/>
    <property type="project" value="TreeGrafter"/>
</dbReference>
<accession>A0A940MQ10</accession>
<feature type="coiled-coil region" evidence="1">
    <location>
        <begin position="199"/>
        <end position="226"/>
    </location>
</feature>
<dbReference type="AlphaFoldDB" id="A0A940MQ10"/>
<organism evidence="3 4">
    <name type="scientific">Sagittula salina</name>
    <dbReference type="NCBI Taxonomy" id="2820268"/>
    <lineage>
        <taxon>Bacteria</taxon>
        <taxon>Pseudomonadati</taxon>
        <taxon>Pseudomonadota</taxon>
        <taxon>Alphaproteobacteria</taxon>
        <taxon>Rhodobacterales</taxon>
        <taxon>Roseobacteraceae</taxon>
        <taxon>Sagittula</taxon>
    </lineage>
</organism>
<reference evidence="3" key="1">
    <citation type="submission" date="2021-03" db="EMBL/GenBank/DDBJ databases">
        <title>Sagittula salina sp. nov. strain M10.9X isolated from the marine waste.</title>
        <authorList>
            <person name="Satari L."/>
            <person name="Molina-Menor E."/>
            <person name="Vidal-Verdu A."/>
            <person name="Pascual J."/>
            <person name="Pereto J."/>
            <person name="Porcar M."/>
        </authorList>
    </citation>
    <scope>NUCLEOTIDE SEQUENCE</scope>
    <source>
        <strain evidence="3">M10.9X</strain>
    </source>
</reference>
<evidence type="ECO:0000313" key="3">
    <source>
        <dbReference type="EMBL" id="MBP0482641.1"/>
    </source>
</evidence>
<dbReference type="InterPro" id="IPR058625">
    <property type="entry name" value="MdtA-like_BSH"/>
</dbReference>
<dbReference type="SUPFAM" id="SSF111369">
    <property type="entry name" value="HlyD-like secretion proteins"/>
    <property type="match status" value="1"/>
</dbReference>
<dbReference type="EMBL" id="JAGISH010000004">
    <property type="protein sequence ID" value="MBP0482641.1"/>
    <property type="molecule type" value="Genomic_DNA"/>
</dbReference>
<dbReference type="Gene3D" id="1.10.287.470">
    <property type="entry name" value="Helix hairpin bin"/>
    <property type="match status" value="1"/>
</dbReference>
<dbReference type="Gene3D" id="2.40.420.20">
    <property type="match status" value="1"/>
</dbReference>
<dbReference type="PANTHER" id="PTHR30469">
    <property type="entry name" value="MULTIDRUG RESISTANCE PROTEIN MDTA"/>
    <property type="match status" value="1"/>
</dbReference>
<protein>
    <submittedName>
        <fullName evidence="3">HlyD family efflux transporter periplasmic adaptor subunit</fullName>
    </submittedName>
</protein>
<proteinExistence type="predicted"/>
<gene>
    <name evidence="3" type="ORF">J5474_09085</name>
</gene>
<dbReference type="GO" id="GO:1990281">
    <property type="term" value="C:efflux pump complex"/>
    <property type="evidence" value="ECO:0007669"/>
    <property type="project" value="TreeGrafter"/>
</dbReference>
<sequence>MRFLRKSLTGLFLFALTLGLLAWAGLMVRDAVQARMNEEPRRRPAQERVFSVNTVTVETGSVVPILSVFGEVQSSRTLELRAASSGALIDLAPEFVEGGRVTDSQLLARIDPVEAQAALDRAESDLMDAQAEGREAGRAIGIARDELVAAEDQVRLREQALQRAKDLLVRRVGSEATVETAELALSSARQAVLNQRQAVATAEARIDQAKTAQRRAEIARDEAARRLADTEIRAAFSGTLTGVSVVAGRLVSQNEQLAQLVDPDALEVAFRVSTSQYARLIGPEGLRPAKVAVKMDGYGTALQATGQLSRESASVGEGQTGRLLFATLGAAHGFKPGDFVTVEIEEPALDRVARLPATALGADNTVLALDEDQRLEVVAVTLERRQGDTVLVRAPGLRGREVVAERTPLLGAGIKVAPIRAEGAKARGQEPAPDMVALSEERRARLVAFVEGNNRMPPEAKTRVLAQLQQDMVPAEVVARIEQRMGG</sequence>
<comment type="caution">
    <text evidence="3">The sequence shown here is derived from an EMBL/GenBank/DDBJ whole genome shotgun (WGS) entry which is preliminary data.</text>
</comment>
<evidence type="ECO:0000259" key="2">
    <source>
        <dbReference type="Pfam" id="PF25917"/>
    </source>
</evidence>